<feature type="compositionally biased region" description="Polar residues" evidence="1">
    <location>
        <begin position="1542"/>
        <end position="1551"/>
    </location>
</feature>
<feature type="compositionally biased region" description="Low complexity" evidence="1">
    <location>
        <begin position="629"/>
        <end position="647"/>
    </location>
</feature>
<feature type="compositionally biased region" description="Acidic residues" evidence="1">
    <location>
        <begin position="542"/>
        <end position="554"/>
    </location>
</feature>
<reference evidence="4 5" key="1">
    <citation type="submission" date="2025-04" db="UniProtKB">
        <authorList>
            <consortium name="RefSeq"/>
        </authorList>
    </citation>
    <scope>IDENTIFICATION</scope>
</reference>
<feature type="compositionally biased region" description="Basic and acidic residues" evidence="1">
    <location>
        <begin position="1276"/>
        <end position="1289"/>
    </location>
</feature>
<feature type="compositionally biased region" description="Low complexity" evidence="1">
    <location>
        <begin position="693"/>
        <end position="711"/>
    </location>
</feature>
<feature type="compositionally biased region" description="Polar residues" evidence="1">
    <location>
        <begin position="866"/>
        <end position="876"/>
    </location>
</feature>
<dbReference type="GO" id="GO:0005634">
    <property type="term" value="C:nucleus"/>
    <property type="evidence" value="ECO:0007669"/>
    <property type="project" value="TreeGrafter"/>
</dbReference>
<feature type="compositionally biased region" description="Basic and acidic residues" evidence="1">
    <location>
        <begin position="1331"/>
        <end position="1370"/>
    </location>
</feature>
<feature type="region of interest" description="Disordered" evidence="1">
    <location>
        <begin position="1331"/>
        <end position="1400"/>
    </location>
</feature>
<feature type="compositionally biased region" description="Basic residues" evidence="1">
    <location>
        <begin position="1573"/>
        <end position="1582"/>
    </location>
</feature>
<dbReference type="OrthoDB" id="5863628at2759"/>
<feature type="compositionally biased region" description="Basic residues" evidence="1">
    <location>
        <begin position="878"/>
        <end position="887"/>
    </location>
</feature>
<feature type="compositionally biased region" description="Polar residues" evidence="1">
    <location>
        <begin position="658"/>
        <end position="678"/>
    </location>
</feature>
<dbReference type="GO" id="GO:0006357">
    <property type="term" value="P:regulation of transcription by RNA polymerase II"/>
    <property type="evidence" value="ECO:0007669"/>
    <property type="project" value="TreeGrafter"/>
</dbReference>
<name>A0A9W2Z406_BIOGL</name>
<feature type="compositionally biased region" description="Basic and acidic residues" evidence="1">
    <location>
        <begin position="1554"/>
        <end position="1564"/>
    </location>
</feature>
<feature type="compositionally biased region" description="Low complexity" evidence="1">
    <location>
        <begin position="112"/>
        <end position="124"/>
    </location>
</feature>
<feature type="compositionally biased region" description="Basic and acidic residues" evidence="1">
    <location>
        <begin position="477"/>
        <end position="486"/>
    </location>
</feature>
<dbReference type="PROSITE" id="PS00028">
    <property type="entry name" value="ZINC_FINGER_C2H2_1"/>
    <property type="match status" value="1"/>
</dbReference>
<feature type="region of interest" description="Disordered" evidence="1">
    <location>
        <begin position="1242"/>
        <end position="1316"/>
    </location>
</feature>
<feature type="compositionally biased region" description="Basic and acidic residues" evidence="1">
    <location>
        <begin position="1210"/>
        <end position="1226"/>
    </location>
</feature>
<feature type="region of interest" description="Disordered" evidence="1">
    <location>
        <begin position="62"/>
        <end position="126"/>
    </location>
</feature>
<dbReference type="RefSeq" id="XP_055869652.1">
    <property type="nucleotide sequence ID" value="XM_056013677.1"/>
</dbReference>
<evidence type="ECO:0000259" key="2">
    <source>
        <dbReference type="PROSITE" id="PS00028"/>
    </source>
</evidence>
<feature type="compositionally biased region" description="Polar residues" evidence="1">
    <location>
        <begin position="40"/>
        <end position="49"/>
    </location>
</feature>
<feature type="region of interest" description="Disordered" evidence="1">
    <location>
        <begin position="832"/>
        <end position="982"/>
    </location>
</feature>
<feature type="compositionally biased region" description="Basic and acidic residues" evidence="1">
    <location>
        <begin position="1021"/>
        <end position="1031"/>
    </location>
</feature>
<dbReference type="GeneID" id="106074050"/>
<dbReference type="PANTHER" id="PTHR21564:SF5">
    <property type="entry name" value="SCRIBBLER, ISOFORM J"/>
    <property type="match status" value="1"/>
</dbReference>
<feature type="compositionally biased region" description="Low complexity" evidence="1">
    <location>
        <begin position="85"/>
        <end position="105"/>
    </location>
</feature>
<feature type="compositionally biased region" description="Basic and acidic residues" evidence="1">
    <location>
        <begin position="28"/>
        <end position="38"/>
    </location>
</feature>
<feature type="compositionally biased region" description="Polar residues" evidence="1">
    <location>
        <begin position="1164"/>
        <end position="1181"/>
    </location>
</feature>
<feature type="region of interest" description="Disordered" evidence="1">
    <location>
        <begin position="528"/>
        <end position="711"/>
    </location>
</feature>
<feature type="compositionally biased region" description="Low complexity" evidence="1">
    <location>
        <begin position="1379"/>
        <end position="1399"/>
    </location>
</feature>
<dbReference type="PANTHER" id="PTHR21564">
    <property type="entry name" value="BRAKELESS PROTEIN"/>
    <property type="match status" value="1"/>
</dbReference>
<proteinExistence type="predicted"/>
<feature type="compositionally biased region" description="Low complexity" evidence="1">
    <location>
        <begin position="1296"/>
        <end position="1316"/>
    </location>
</feature>
<feature type="region of interest" description="Disordered" evidence="1">
    <location>
        <begin position="1066"/>
        <end position="1105"/>
    </location>
</feature>
<protein>
    <submittedName>
        <fullName evidence="4 5">Zinc finger protein 608-like isoform X1</fullName>
    </submittedName>
</protein>
<keyword evidence="3" id="KW-1185">Reference proteome</keyword>
<dbReference type="InterPro" id="IPR040010">
    <property type="entry name" value="ZN608/ZN609"/>
</dbReference>
<feature type="compositionally biased region" description="Basic and acidic residues" evidence="1">
    <location>
        <begin position="914"/>
        <end position="924"/>
    </location>
</feature>
<feature type="compositionally biased region" description="Basic and acidic residues" evidence="1">
    <location>
        <begin position="1513"/>
        <end position="1522"/>
    </location>
</feature>
<feature type="compositionally biased region" description="Polar residues" evidence="1">
    <location>
        <begin position="927"/>
        <end position="976"/>
    </location>
</feature>
<evidence type="ECO:0000313" key="3">
    <source>
        <dbReference type="Proteomes" id="UP001165740"/>
    </source>
</evidence>
<dbReference type="OMA" id="QPKHMPP"/>
<feature type="region of interest" description="Disordered" evidence="1">
    <location>
        <begin position="1"/>
        <end position="49"/>
    </location>
</feature>
<evidence type="ECO:0000313" key="4">
    <source>
        <dbReference type="RefSeq" id="XP_055869652.1"/>
    </source>
</evidence>
<feature type="region of interest" description="Disordered" evidence="1">
    <location>
        <begin position="138"/>
        <end position="254"/>
    </location>
</feature>
<feature type="region of interest" description="Disordered" evidence="1">
    <location>
        <begin position="998"/>
        <end position="1045"/>
    </location>
</feature>
<feature type="compositionally biased region" description="Basic and acidic residues" evidence="1">
    <location>
        <begin position="1078"/>
        <end position="1101"/>
    </location>
</feature>
<dbReference type="RefSeq" id="XP_055869661.1">
    <property type="nucleotide sequence ID" value="XM_056013686.1"/>
</dbReference>
<sequence>MMSSNNVAHVSSVDKGLKMKIKRTKGTSKVESKHEVVKSDSPSKTPTVLSSAGKLVIGASTTTTPISSAPATPGIPAISTPPQMSASSAVSASPSLLILASQTPTSLPPPMSSTSSSASTPATSHCTLSVSNPTVALLKTNPVGAPSDGSICSKSPLKTLPAGSGIPDGKDGKSPKSKAAYSKKMKENKGKSDMQQSQGTFQSSGMSQCPASDTRTSVGTGASQAFTSVASSTFPVNSGPPNPVLTSEPRPGDTVHVKRETPVHDPYEFNAKVEDKIELPPKKLKLEKADCIETAISPQPQQTAPPPTVMLYSPPSSQQQQQCHQASPCQKRSVAVDACSVGIVTEPECLGPCEPGTSVGLEGIVWKETDNGLLVVNVTWRGKTYVGTLMDATRYAWAPPRPSGCESPVSDFESRTPKGRGKRNCRNANQMNERLPEGRKLRKGRRGTVNSASSNFTAPPSPAKSDISSFSAKRKARPNEVDCEKPKRSRSCSRGVTGAESPTPDGYIVCPEPNCHKKYKHMNGLRYHRTHAHRKNSANEDTRDEDEEDEDEEMKMDKKEKATTVSERAERMKAKERQKIKEQQRCDRDSKDSIDDDIPLKEIANKGNSKADPVPVAGVCKEKQEEESSSSGNIGSSLHSSVSCASSITPKPEPQVVLTKTNVSSQKDCPSPSVSNGTAKKKIPNAPSTPSDVASPQPVSTPTSSVPSLPTSEISAPAAVNIASTTAHGVSLMTTIKSPITSQVFQISPTGNLAGVAIVTQANTMVSLVTAQTLPLMTTATSLSSTCATLANTVTTSILAMSISGDRQNSNKSSSFLPKTVNSARPIVPALSHSHSTSISTASSMQTHNTSLKPIQPKPTIMGDYSTPSPALSDLNSGKHKKSKKKKDSPICPSGSKSHDKLLSSRDNPANDNFSHDDQYKCERSSVLVTSNPSKPYEASSPSLDMSKSVSSPFQPSQDSPKLQRLNSESPMSSGTRLAIPPSTLSLAPVDLKSTINDDVHSPAYSDISDANDSNSPPQEDSPKKDSKKDVQMNGPASHLGSNAGNVQQHFGNIFYYGGPQNFLPHNLSPQMSSPKGIKKENPDDRQAESADKKEASHSMQEEELQQQQKFNYYYPQIQSFINPYNSPALDPHYSLMMQQNPAFRQQYDEYKRIIHHQQQQQQDASNGTEDNLGKQSNVGNPPNRPQGFDFSRKQTFSPNISGTDSTGGGERRHGDERDQALRDKQTENLQILKENIELKSQMGQHQDPYQLYKQQQQQQQQQQNDLRAQMYQKQKLLENNRQDKRKVPPELTSNSRMSPGQSPGQSGSSLSSRLQQDNKPMELLTHDMIKKEVVQPKDHHRSDPVSTDSNRRYDVKEESRPPSSHDKSRPGLSGTPNIPTGGSSTSAPTSSSANSSISMQAQIPSSIPVSLVTSMAQQPIAGAGYSYPYYAPFRPLPLDPTHPMFRPHHHIIGYTAAPNAFIPPSPLGFRVETEKIMSAKCGASPDPENLKVGGGDSATVPAGYSSSTPVHKIHELQEKGLGRPGPGVHSPAPTRSGGSDALTTSRSSSPGHPVDKVKDKQREYSSSPPTQRHVHTHHHTHVVGGFPPLYPPDPYAAMFGHAAAAGIQTASPLSFPPTAPPPPSAPK</sequence>
<feature type="compositionally biased region" description="Polar residues" evidence="1">
    <location>
        <begin position="1009"/>
        <end position="1019"/>
    </location>
</feature>
<feature type="region of interest" description="Disordered" evidence="1">
    <location>
        <begin position="1482"/>
        <end position="1586"/>
    </location>
</feature>
<evidence type="ECO:0000313" key="5">
    <source>
        <dbReference type="RefSeq" id="XP_055869661.1"/>
    </source>
</evidence>
<feature type="compositionally biased region" description="Polar residues" evidence="1">
    <location>
        <begin position="193"/>
        <end position="236"/>
    </location>
</feature>
<feature type="domain" description="C2H2-type" evidence="2">
    <location>
        <begin position="510"/>
        <end position="533"/>
    </location>
</feature>
<feature type="compositionally biased region" description="Polar residues" evidence="1">
    <location>
        <begin position="448"/>
        <end position="458"/>
    </location>
</feature>
<feature type="compositionally biased region" description="Low complexity" evidence="1">
    <location>
        <begin position="1255"/>
        <end position="1264"/>
    </location>
</feature>
<feature type="compositionally biased region" description="Low complexity" evidence="1">
    <location>
        <begin position="62"/>
        <end position="72"/>
    </location>
</feature>
<gene>
    <name evidence="4 5" type="primary">LOC106074050</name>
</gene>
<feature type="region of interest" description="Disordered" evidence="1">
    <location>
        <begin position="1156"/>
        <end position="1226"/>
    </location>
</feature>
<dbReference type="InterPro" id="IPR013087">
    <property type="entry name" value="Znf_C2H2_type"/>
</dbReference>
<dbReference type="Proteomes" id="UP001165740">
    <property type="component" value="Chromosome 1"/>
</dbReference>
<feature type="compositionally biased region" description="Polar residues" evidence="1">
    <location>
        <begin position="1194"/>
        <end position="1205"/>
    </location>
</feature>
<evidence type="ECO:0000256" key="1">
    <source>
        <dbReference type="SAM" id="MobiDB-lite"/>
    </source>
</evidence>
<accession>A0A9W2Z406</accession>
<feature type="region of interest" description="Disordered" evidence="1">
    <location>
        <begin position="400"/>
        <end position="508"/>
    </location>
</feature>
<feature type="compositionally biased region" description="Low complexity" evidence="1">
    <location>
        <begin position="832"/>
        <end position="844"/>
    </location>
</feature>
<feature type="compositionally biased region" description="Basic and acidic residues" evidence="1">
    <location>
        <begin position="555"/>
        <end position="604"/>
    </location>
</feature>
<organism evidence="3 5">
    <name type="scientific">Biomphalaria glabrata</name>
    <name type="common">Bloodfluke planorb</name>
    <name type="synonym">Freshwater snail</name>
    <dbReference type="NCBI Taxonomy" id="6526"/>
    <lineage>
        <taxon>Eukaryota</taxon>
        <taxon>Metazoa</taxon>
        <taxon>Spiralia</taxon>
        <taxon>Lophotrochozoa</taxon>
        <taxon>Mollusca</taxon>
        <taxon>Gastropoda</taxon>
        <taxon>Heterobranchia</taxon>
        <taxon>Euthyneura</taxon>
        <taxon>Panpulmonata</taxon>
        <taxon>Hygrophila</taxon>
        <taxon>Lymnaeoidea</taxon>
        <taxon>Planorbidae</taxon>
        <taxon>Biomphalaria</taxon>
    </lineage>
</organism>